<dbReference type="EMBL" id="KV722333">
    <property type="protein sequence ID" value="OCH96024.1"/>
    <property type="molecule type" value="Genomic_DNA"/>
</dbReference>
<keyword evidence="3" id="KW-1185">Reference proteome</keyword>
<feature type="region of interest" description="Disordered" evidence="1">
    <location>
        <begin position="650"/>
        <end position="759"/>
    </location>
</feature>
<organism evidence="2 3">
    <name type="scientific">Obba rivulosa</name>
    <dbReference type="NCBI Taxonomy" id="1052685"/>
    <lineage>
        <taxon>Eukaryota</taxon>
        <taxon>Fungi</taxon>
        <taxon>Dikarya</taxon>
        <taxon>Basidiomycota</taxon>
        <taxon>Agaricomycotina</taxon>
        <taxon>Agaricomycetes</taxon>
        <taxon>Polyporales</taxon>
        <taxon>Gelatoporiaceae</taxon>
        <taxon>Obba</taxon>
    </lineage>
</organism>
<evidence type="ECO:0000313" key="2">
    <source>
        <dbReference type="EMBL" id="OCH96024.1"/>
    </source>
</evidence>
<feature type="compositionally biased region" description="Basic and acidic residues" evidence="1">
    <location>
        <begin position="496"/>
        <end position="505"/>
    </location>
</feature>
<accession>A0A8E2DUD9</accession>
<name>A0A8E2DUD9_9APHY</name>
<evidence type="ECO:0000256" key="1">
    <source>
        <dbReference type="SAM" id="MobiDB-lite"/>
    </source>
</evidence>
<feature type="compositionally biased region" description="Basic and acidic residues" evidence="1">
    <location>
        <begin position="1"/>
        <end position="10"/>
    </location>
</feature>
<sequence length="805" mass="87611">MAAHEKDASRRVAAPRGRGVSRPEPGSATGRVPDPALWPQQRCRPLQMNPPPYPFIEHPRITTLPHASQSSVDDNDEYDEYMPTPSELEELEHMEAEQDANLNDSLFSEGMEGGAESSQVSATQAYGQGYGPPLSYASTSAASVLAPRTPQMPLHIQVEPPSQDGHGGVVPADDLVFPDPMAGLPPVLTPAPAPASPAVAPLAVTALPVSDITNGAQPVNTVTAPPLITAADVSRPVDDTLVKDVVDGDEEVRGDYIIDADEVDVEETEEMQEKRRLSGELLKRLVQKCRGIDMLFQNITTSESVKVEQVERLWTSLHTQKRQSVNLWGLYQMYFSEHSRSECKRLGPNKMGKILVSPDVKIASMCFAKFKEAYANDEEKMRKILLTHYRLHILLEGEGRTVGSRKRVFNKFTGDLVNSFDNAHMKHGFESVFIASGNNPQQDDGVGFVYESPGAQGFIEWVTKTDKDTVVGHLQSHASYLVSGNVIQRTHEGHHLTEQAAHNKSEPVAGPFKPEPDDRRSETPAVTVAMIAGPPPCGGQALLKYLRLRMTMLTSTAQGIREIDVGTQCSKKGIAVLKDGQRECLVQALNHPTDPLKCTPNHEYNHSGKGNRDYLAIIGAAPKVTSKHVCGLQIFWSTSARAPWADQKGLPRQTMADSGTSPFQPAAADERGATTSSSSPPLRRIRKRVVPAVESEDDKSGRATEDVEEDELVDSEPEPPKAKRVRIDMLPTPPKPAPSRTTRSQIKVPANISMNVASPAPDKMRLVPAAQAPLPDVGHTDSSLDSVQFISGPLGFTKAALKTQP</sequence>
<proteinExistence type="predicted"/>
<feature type="region of interest" description="Disordered" evidence="1">
    <location>
        <begin position="1"/>
        <end position="59"/>
    </location>
</feature>
<dbReference type="AlphaFoldDB" id="A0A8E2DUD9"/>
<dbReference type="OrthoDB" id="3069167at2759"/>
<gene>
    <name evidence="2" type="ORF">OBBRIDRAFT_800278</name>
</gene>
<evidence type="ECO:0000313" key="3">
    <source>
        <dbReference type="Proteomes" id="UP000250043"/>
    </source>
</evidence>
<feature type="compositionally biased region" description="Acidic residues" evidence="1">
    <location>
        <begin position="706"/>
        <end position="717"/>
    </location>
</feature>
<feature type="compositionally biased region" description="Basic and acidic residues" evidence="1">
    <location>
        <begin position="718"/>
        <end position="727"/>
    </location>
</feature>
<dbReference type="Proteomes" id="UP000250043">
    <property type="component" value="Unassembled WGS sequence"/>
</dbReference>
<feature type="region of interest" description="Disordered" evidence="1">
    <location>
        <begin position="496"/>
        <end position="522"/>
    </location>
</feature>
<reference evidence="2 3" key="1">
    <citation type="submission" date="2016-07" db="EMBL/GenBank/DDBJ databases">
        <title>Draft genome of the white-rot fungus Obba rivulosa 3A-2.</title>
        <authorList>
            <consortium name="DOE Joint Genome Institute"/>
            <person name="Miettinen O."/>
            <person name="Riley R."/>
            <person name="Acob R."/>
            <person name="Barry K."/>
            <person name="Cullen D."/>
            <person name="De Vries R."/>
            <person name="Hainaut M."/>
            <person name="Hatakka A."/>
            <person name="Henrissat B."/>
            <person name="Hilden K."/>
            <person name="Kuo R."/>
            <person name="Labutti K."/>
            <person name="Lipzen A."/>
            <person name="Makela M.R."/>
            <person name="Sandor L."/>
            <person name="Spatafora J.W."/>
            <person name="Grigoriev I.V."/>
            <person name="Hibbett D.S."/>
        </authorList>
    </citation>
    <scope>NUCLEOTIDE SEQUENCE [LARGE SCALE GENOMIC DNA]</scope>
    <source>
        <strain evidence="2 3">3A-2</strain>
    </source>
</reference>
<protein>
    <submittedName>
        <fullName evidence="2">Uncharacterized protein</fullName>
    </submittedName>
</protein>